<protein>
    <submittedName>
        <fullName evidence="8">Putative beta-catenin-tcf/lef signaling pathway component drctnnb1a</fullName>
    </submittedName>
</protein>
<dbReference type="GO" id="GO:0005829">
    <property type="term" value="C:cytosol"/>
    <property type="evidence" value="ECO:0007669"/>
    <property type="project" value="UniProtKB-SubCell"/>
</dbReference>
<dbReference type="GO" id="GO:0072659">
    <property type="term" value="P:protein localization to plasma membrane"/>
    <property type="evidence" value="ECO:0007669"/>
    <property type="project" value="TreeGrafter"/>
</dbReference>
<evidence type="ECO:0000256" key="2">
    <source>
        <dbReference type="ARBA" id="ARBA00004514"/>
    </source>
</evidence>
<dbReference type="PANTHER" id="PTHR31220">
    <property type="entry name" value="HYCCIN RELATED"/>
    <property type="match status" value="1"/>
</dbReference>
<keyword evidence="4" id="KW-0963">Cytoplasm</keyword>
<dbReference type="EMBL" id="GGLE01003626">
    <property type="protein sequence ID" value="MBY07752.1"/>
    <property type="molecule type" value="Transcribed_RNA"/>
</dbReference>
<feature type="compositionally biased region" description="Polar residues" evidence="7">
    <location>
        <begin position="562"/>
        <end position="577"/>
    </location>
</feature>
<keyword evidence="3" id="KW-1003">Cell membrane</keyword>
<comment type="similarity">
    <text evidence="6">Belongs to the Hyccin family.</text>
</comment>
<proteinExistence type="inferred from homology"/>
<feature type="compositionally biased region" description="Low complexity" evidence="7">
    <location>
        <begin position="461"/>
        <end position="470"/>
    </location>
</feature>
<sequence>MADSIVRDFLIDCQTVTEAEVHSFASSIRENNELIDSLIQVIEEKKYHKEFLEPLCEQLFAFFRAQEDPLRQFAMFFIPCIVGIYLGSVHKGDRKSLRYVELLVLGAYNLQVLDSEGKPNVSTSTIPSISKPSIYHEPIAMPQAQLTENALSKLEHGENKIVQGPYFTIESINASNRLHVALVLLRVYNQNISVMPQGSRASLCKMCSKLVNQGSAHGNRRMVLDGPLPSSFMPKVSLTSQFLLELLQAIYFSMYNGLPSLGHQALNDIHRRAMQTMYTDVLLVTNAIKNSLQVHPSGHPADGPMGISIAMSPTTSTTTLSKAIITNASFRTKKLPDDIPIPKESESPGHEGLDAIREEGAHPEEHSHTTSNPTMPQGAAQAMKAMLPSMRIIPGVTKVVKAITKREAVAVPQVEVPIPPEPESVEMGLAVVNPFVDLQTTKRDRTEPGATTETEMKKSEGGSTSPTGESVTASKEATLSKKSSAPDGKHRSLISTPSKESMPPDKNDSSALSSKRGSGTASKLSPKGELTATSPAKDTGASPTEKKTPTPSGAASPEQREPGTNVSSRKLSHTGSVAPSLPDSPEKKSEHSPAESKAPDKKESEVSPKNASNSESSEKQSGPRIDHDRNGAKGEGKNMMPNGVEQQQRESYGSSVTKQSSVNSQMLQNLATAENYTSGPEELPQEEKAHK</sequence>
<organism evidence="8">
    <name type="scientific">Ornithodoros turicata</name>
    <dbReference type="NCBI Taxonomy" id="34597"/>
    <lineage>
        <taxon>Eukaryota</taxon>
        <taxon>Metazoa</taxon>
        <taxon>Ecdysozoa</taxon>
        <taxon>Arthropoda</taxon>
        <taxon>Chelicerata</taxon>
        <taxon>Arachnida</taxon>
        <taxon>Acari</taxon>
        <taxon>Parasitiformes</taxon>
        <taxon>Ixodida</taxon>
        <taxon>Ixodoidea</taxon>
        <taxon>Argasidae</taxon>
        <taxon>Ornithodorinae</taxon>
        <taxon>Ornithodoros</taxon>
    </lineage>
</organism>
<feature type="region of interest" description="Disordered" evidence="7">
    <location>
        <begin position="438"/>
        <end position="691"/>
    </location>
</feature>
<evidence type="ECO:0000256" key="7">
    <source>
        <dbReference type="SAM" id="MobiDB-lite"/>
    </source>
</evidence>
<name>A0A2R5LE32_9ACAR</name>
<dbReference type="Pfam" id="PF09790">
    <property type="entry name" value="Hyccin"/>
    <property type="match status" value="1"/>
</dbReference>
<evidence type="ECO:0000256" key="1">
    <source>
        <dbReference type="ARBA" id="ARBA00004236"/>
    </source>
</evidence>
<accession>A0A2R5LE32</accession>
<feature type="compositionally biased region" description="Polar residues" evidence="7">
    <location>
        <begin position="644"/>
        <end position="678"/>
    </location>
</feature>
<feature type="region of interest" description="Disordered" evidence="7">
    <location>
        <begin position="361"/>
        <end position="382"/>
    </location>
</feature>
<keyword evidence="5" id="KW-0472">Membrane</keyword>
<feature type="compositionally biased region" description="Basic and acidic residues" evidence="7">
    <location>
        <begin position="624"/>
        <end position="636"/>
    </location>
</feature>
<comment type="subcellular location">
    <subcellularLocation>
        <location evidence="1">Cell membrane</location>
    </subcellularLocation>
    <subcellularLocation>
        <location evidence="2">Cytoplasm</location>
        <location evidence="2">Cytosol</location>
    </subcellularLocation>
</comment>
<feature type="compositionally biased region" description="Basic and acidic residues" evidence="7">
    <location>
        <begin position="584"/>
        <end position="606"/>
    </location>
</feature>
<evidence type="ECO:0000313" key="8">
    <source>
        <dbReference type="EMBL" id="MBY07752.1"/>
    </source>
</evidence>
<evidence type="ECO:0000256" key="3">
    <source>
        <dbReference type="ARBA" id="ARBA00022475"/>
    </source>
</evidence>
<evidence type="ECO:0000256" key="6">
    <source>
        <dbReference type="ARBA" id="ARBA00034482"/>
    </source>
</evidence>
<feature type="compositionally biased region" description="Polar residues" evidence="7">
    <location>
        <begin position="471"/>
        <end position="483"/>
    </location>
</feature>
<evidence type="ECO:0000256" key="5">
    <source>
        <dbReference type="ARBA" id="ARBA00023136"/>
    </source>
</evidence>
<feature type="compositionally biased region" description="Polar residues" evidence="7">
    <location>
        <begin position="509"/>
        <end position="523"/>
    </location>
</feature>
<reference evidence="8" key="1">
    <citation type="submission" date="2018-03" db="EMBL/GenBank/DDBJ databases">
        <title>The relapsing fever spirochete Borrelia turicatae persists in the highly oxidative environment of its soft-bodied tick vector.</title>
        <authorList>
            <person name="Bourret T.J."/>
            <person name="Boyle W.K."/>
            <person name="Valenzuela J.G."/>
            <person name="Oliveira F."/>
            <person name="Lopez J.E."/>
        </authorList>
    </citation>
    <scope>NUCLEOTIDE SEQUENCE</scope>
    <source>
        <strain evidence="8">Kansas strain/isolate</strain>
        <tissue evidence="8">Salivary glands</tissue>
    </source>
</reference>
<dbReference type="PANTHER" id="PTHR31220:SF1">
    <property type="entry name" value="GH21176P"/>
    <property type="match status" value="1"/>
</dbReference>
<dbReference type="InterPro" id="IPR018619">
    <property type="entry name" value="Hyccin"/>
</dbReference>
<dbReference type="AlphaFoldDB" id="A0A2R5LE32"/>
<evidence type="ECO:0000256" key="4">
    <source>
        <dbReference type="ARBA" id="ARBA00022490"/>
    </source>
</evidence>
<dbReference type="GO" id="GO:0005886">
    <property type="term" value="C:plasma membrane"/>
    <property type="evidence" value="ECO:0007669"/>
    <property type="project" value="UniProtKB-SubCell"/>
</dbReference>
<dbReference type="GO" id="GO:0046854">
    <property type="term" value="P:phosphatidylinositol phosphate biosynthetic process"/>
    <property type="evidence" value="ECO:0007669"/>
    <property type="project" value="TreeGrafter"/>
</dbReference>